<comment type="caution">
    <text evidence="1">The sequence shown here is derived from an EMBL/GenBank/DDBJ whole genome shotgun (WGS) entry which is preliminary data.</text>
</comment>
<sequence length="72" mass="7965">MIIAPMAETRKGWYTATNKVNFHGGYGLNMYEIGNSQDRLASATILESRDHTATSALYLNSNADLKRETQVG</sequence>
<protein>
    <submittedName>
        <fullName evidence="1">Uncharacterized protein</fullName>
    </submittedName>
</protein>
<accession>A0A3E2GT56</accession>
<evidence type="ECO:0000313" key="1">
    <source>
        <dbReference type="EMBL" id="RFU24355.1"/>
    </source>
</evidence>
<dbReference type="Proteomes" id="UP000258309">
    <property type="component" value="Unassembled WGS sequence"/>
</dbReference>
<name>A0A3E2GT56_SCYLI</name>
<keyword evidence="2" id="KW-1185">Reference proteome</keyword>
<dbReference type="AlphaFoldDB" id="A0A3E2GT56"/>
<evidence type="ECO:0000313" key="2">
    <source>
        <dbReference type="Proteomes" id="UP000258309"/>
    </source>
</evidence>
<gene>
    <name evidence="1" type="ORF">B7463_g11989</name>
</gene>
<feature type="non-terminal residue" evidence="1">
    <location>
        <position position="1"/>
    </location>
</feature>
<feature type="non-terminal residue" evidence="1">
    <location>
        <position position="72"/>
    </location>
</feature>
<organism evidence="1 2">
    <name type="scientific">Scytalidium lignicola</name>
    <name type="common">Hyphomycete</name>
    <dbReference type="NCBI Taxonomy" id="5539"/>
    <lineage>
        <taxon>Eukaryota</taxon>
        <taxon>Fungi</taxon>
        <taxon>Dikarya</taxon>
        <taxon>Ascomycota</taxon>
        <taxon>Pezizomycotina</taxon>
        <taxon>Leotiomycetes</taxon>
        <taxon>Leotiomycetes incertae sedis</taxon>
        <taxon>Scytalidium</taxon>
    </lineage>
</organism>
<reference evidence="1 2" key="1">
    <citation type="submission" date="2018-05" db="EMBL/GenBank/DDBJ databases">
        <title>Draft genome sequence of Scytalidium lignicola DSM 105466, a ubiquitous saprotrophic fungus.</title>
        <authorList>
            <person name="Buettner E."/>
            <person name="Gebauer A.M."/>
            <person name="Hofrichter M."/>
            <person name="Liers C."/>
            <person name="Kellner H."/>
        </authorList>
    </citation>
    <scope>NUCLEOTIDE SEQUENCE [LARGE SCALE GENOMIC DNA]</scope>
    <source>
        <strain evidence="1 2">DSM 105466</strain>
    </source>
</reference>
<proteinExistence type="predicted"/>
<dbReference type="EMBL" id="NCSJ02000461">
    <property type="protein sequence ID" value="RFU24355.1"/>
    <property type="molecule type" value="Genomic_DNA"/>
</dbReference>